<dbReference type="EMBL" id="JACHHY010000016">
    <property type="protein sequence ID" value="MBB5019369.1"/>
    <property type="molecule type" value="Genomic_DNA"/>
</dbReference>
<gene>
    <name evidence="1" type="ORF">HNQ59_002670</name>
</gene>
<dbReference type="AlphaFoldDB" id="A0A840MQL4"/>
<comment type="caution">
    <text evidence="1">The sequence shown here is derived from an EMBL/GenBank/DDBJ whole genome shotgun (WGS) entry which is preliminary data.</text>
</comment>
<evidence type="ECO:0000313" key="1">
    <source>
        <dbReference type="EMBL" id="MBB5019369.1"/>
    </source>
</evidence>
<keyword evidence="2" id="KW-1185">Reference proteome</keyword>
<evidence type="ECO:0000313" key="2">
    <source>
        <dbReference type="Proteomes" id="UP000575898"/>
    </source>
</evidence>
<sequence>MQGATDRFPNGLVLLIIGSDLTPTGNNDQSAMLCVSYAWN</sequence>
<dbReference type="RefSeq" id="WP_281397219.1">
    <property type="nucleotide sequence ID" value="NZ_JACHHY010000016.1"/>
</dbReference>
<protein>
    <submittedName>
        <fullName evidence="1">Uncharacterized protein</fullName>
    </submittedName>
</protein>
<reference evidence="1 2" key="1">
    <citation type="submission" date="2020-08" db="EMBL/GenBank/DDBJ databases">
        <title>Genomic Encyclopedia of Type Strains, Phase IV (KMG-IV): sequencing the most valuable type-strain genomes for metagenomic binning, comparative biology and taxonomic classification.</title>
        <authorList>
            <person name="Goeker M."/>
        </authorList>
    </citation>
    <scope>NUCLEOTIDE SEQUENCE [LARGE SCALE GENOMIC DNA]</scope>
    <source>
        <strain evidence="1 2">DSM 27165</strain>
    </source>
</reference>
<organism evidence="1 2">
    <name type="scientific">Chitinivorax tropicus</name>
    <dbReference type="NCBI Taxonomy" id="714531"/>
    <lineage>
        <taxon>Bacteria</taxon>
        <taxon>Pseudomonadati</taxon>
        <taxon>Pseudomonadota</taxon>
        <taxon>Betaproteobacteria</taxon>
        <taxon>Chitinivorax</taxon>
    </lineage>
</organism>
<dbReference type="Proteomes" id="UP000575898">
    <property type="component" value="Unassembled WGS sequence"/>
</dbReference>
<name>A0A840MQL4_9PROT</name>
<accession>A0A840MQL4</accession>
<proteinExistence type="predicted"/>